<evidence type="ECO:0000313" key="2">
    <source>
        <dbReference type="Proteomes" id="UP000178943"/>
    </source>
</evidence>
<dbReference type="AlphaFoldDB" id="A0A1F5VV23"/>
<evidence type="ECO:0000313" key="1">
    <source>
        <dbReference type="EMBL" id="OGF67183.1"/>
    </source>
</evidence>
<proteinExistence type="predicted"/>
<reference evidence="1 2" key="1">
    <citation type="journal article" date="2016" name="Nat. Commun.">
        <title>Thousands of microbial genomes shed light on interconnected biogeochemical processes in an aquifer system.</title>
        <authorList>
            <person name="Anantharaman K."/>
            <person name="Brown C.T."/>
            <person name="Hug L.A."/>
            <person name="Sharon I."/>
            <person name="Castelle C.J."/>
            <person name="Probst A.J."/>
            <person name="Thomas B.C."/>
            <person name="Singh A."/>
            <person name="Wilkins M.J."/>
            <person name="Karaoz U."/>
            <person name="Brodie E.L."/>
            <person name="Williams K.H."/>
            <person name="Hubbard S.S."/>
            <person name="Banfield J.F."/>
        </authorList>
    </citation>
    <scope>NUCLEOTIDE SEQUENCE [LARGE SCALE GENOMIC DNA]</scope>
</reference>
<comment type="caution">
    <text evidence="1">The sequence shown here is derived from an EMBL/GenBank/DDBJ whole genome shotgun (WGS) entry which is preliminary data.</text>
</comment>
<accession>A0A1F5VV23</accession>
<protein>
    <submittedName>
        <fullName evidence="1">Uncharacterized protein</fullName>
    </submittedName>
</protein>
<organism evidence="1 2">
    <name type="scientific">Candidatus Fischerbacteria bacterium RBG_13_37_8</name>
    <dbReference type="NCBI Taxonomy" id="1817863"/>
    <lineage>
        <taxon>Bacteria</taxon>
        <taxon>Candidatus Fischeribacteriota</taxon>
    </lineage>
</organism>
<name>A0A1F5VV23_9BACT</name>
<dbReference type="Proteomes" id="UP000178943">
    <property type="component" value="Unassembled WGS sequence"/>
</dbReference>
<dbReference type="EMBL" id="MFGW01000068">
    <property type="protein sequence ID" value="OGF67183.1"/>
    <property type="molecule type" value="Genomic_DNA"/>
</dbReference>
<gene>
    <name evidence="1" type="ORF">A2Y62_07185</name>
</gene>
<sequence length="345" mass="38793">MNTDKNKSIIIALCLMILSMAVVCGAETNKIMKFIPDRDSEDATMLKFEVRYVYAATTTSTQTAYITAVPLGNGRDEIRVKCKPAKIKEGRNTVTLTMEYDGKKTYEEGKSIRVIMFAGNEDNILAKEIFDYDKIWSNDPDYAGEDKNAITKFTPVKETETVNKLEFKVEYINNTQRDKEIYLYAYPVTANGSIVMVKTTQMKIDQKKGVAVLVLEYAGKESQAVSSAITVKMAVKDSKGNMQDFASTEFKYSKTWSVGETWVDDGSSLPKIIEFKADNVLILRGTCTVLHWKVQNASKVFLNKVQMYGFSNEVCPETNANYFLVAANQRGETQPAMVMIRVVLK</sequence>